<evidence type="ECO:0000313" key="2">
    <source>
        <dbReference type="Proteomes" id="UP000029500"/>
    </source>
</evidence>
<dbReference type="eggNOG" id="ENOG502ZQAS">
    <property type="taxonomic scope" value="Bacteria"/>
</dbReference>
<organism evidence="1 2">
    <name type="scientific">Paenibacillus graminis</name>
    <dbReference type="NCBI Taxonomy" id="189425"/>
    <lineage>
        <taxon>Bacteria</taxon>
        <taxon>Bacillati</taxon>
        <taxon>Bacillota</taxon>
        <taxon>Bacilli</taxon>
        <taxon>Bacillales</taxon>
        <taxon>Paenibacillaceae</taxon>
        <taxon>Paenibacillus</taxon>
    </lineage>
</organism>
<dbReference type="EMBL" id="CP009287">
    <property type="protein sequence ID" value="AIQ66823.1"/>
    <property type="molecule type" value="Genomic_DNA"/>
</dbReference>
<accession>A0A089M5S1</accession>
<reference evidence="1 2" key="1">
    <citation type="submission" date="2014-08" db="EMBL/GenBank/DDBJ databases">
        <title>Comparative genomics of the Paenibacillus odorifer group.</title>
        <authorList>
            <person name="den Bakker H.C."/>
            <person name="Tsai Y.-C."/>
            <person name="Martin N."/>
            <person name="Korlach J."/>
            <person name="Wiedmann M."/>
        </authorList>
    </citation>
    <scope>NUCLEOTIDE SEQUENCE [LARGE SCALE GENOMIC DNA]</scope>
    <source>
        <strain evidence="1 2">DSM 15220</strain>
    </source>
</reference>
<sequence length="206" mass="23519">MGWGRMPIRGMQNEYNDEAKQIDEQILELYRQRKAVSGGKGLFPDTDTIEEWATRLELQPGEITFILSNLNEARPRRHFWEEPGALLGVLPIMQTTLQDDAEYTLTHALQHEKLSIVTLEIKYLKETAGHVNVNAELMLAVVGDTDYEVDGHGARGGGAQLQMQFMVWPPLPEDLSFVEFSLVPASNRFMRPIREEVILDKQIDFH</sequence>
<dbReference type="RefSeq" id="WP_025704252.1">
    <property type="nucleotide sequence ID" value="NZ_CP009287.1"/>
</dbReference>
<proteinExistence type="predicted"/>
<dbReference type="OrthoDB" id="1797229at2"/>
<evidence type="ECO:0000313" key="1">
    <source>
        <dbReference type="EMBL" id="AIQ66823.1"/>
    </source>
</evidence>
<dbReference type="AlphaFoldDB" id="A0A089M5S1"/>
<gene>
    <name evidence="1" type="ORF">PGRAT_03535</name>
</gene>
<dbReference type="Proteomes" id="UP000029500">
    <property type="component" value="Chromosome"/>
</dbReference>
<protein>
    <submittedName>
        <fullName evidence="1">Uncharacterized protein</fullName>
    </submittedName>
</protein>
<keyword evidence="2" id="KW-1185">Reference proteome</keyword>
<dbReference type="HOGENOM" id="CLU_1330866_0_0_9"/>
<dbReference type="KEGG" id="pgm:PGRAT_03535"/>
<name>A0A089M5S1_9BACL</name>